<evidence type="ECO:0000313" key="4">
    <source>
        <dbReference type="Proteomes" id="UP000268093"/>
    </source>
</evidence>
<name>A0A433DM56_9FUNG</name>
<dbReference type="AlphaFoldDB" id="A0A433DM56"/>
<dbReference type="Gene3D" id="1.20.1280.50">
    <property type="match status" value="1"/>
</dbReference>
<proteinExistence type="predicted"/>
<feature type="region of interest" description="Disordered" evidence="1">
    <location>
        <begin position="124"/>
        <end position="160"/>
    </location>
</feature>
<evidence type="ECO:0000256" key="1">
    <source>
        <dbReference type="SAM" id="MobiDB-lite"/>
    </source>
</evidence>
<protein>
    <recommendedName>
        <fullName evidence="2">F-box domain-containing protein</fullName>
    </recommendedName>
</protein>
<dbReference type="Pfam" id="PF12937">
    <property type="entry name" value="F-box-like"/>
    <property type="match status" value="1"/>
</dbReference>
<comment type="caution">
    <text evidence="3">The sequence shown here is derived from an EMBL/GenBank/DDBJ whole genome shotgun (WGS) entry which is preliminary data.</text>
</comment>
<dbReference type="Proteomes" id="UP000268093">
    <property type="component" value="Unassembled WGS sequence"/>
</dbReference>
<dbReference type="SMART" id="SM00256">
    <property type="entry name" value="FBOX"/>
    <property type="match status" value="1"/>
</dbReference>
<dbReference type="OrthoDB" id="10257471at2759"/>
<accession>A0A433DM56</accession>
<evidence type="ECO:0000313" key="3">
    <source>
        <dbReference type="EMBL" id="RUP51891.1"/>
    </source>
</evidence>
<evidence type="ECO:0000259" key="2">
    <source>
        <dbReference type="PROSITE" id="PS50181"/>
    </source>
</evidence>
<feature type="domain" description="F-box" evidence="2">
    <location>
        <begin position="2"/>
        <end position="48"/>
    </location>
</feature>
<dbReference type="EMBL" id="RBNI01000363">
    <property type="protein sequence ID" value="RUP51891.1"/>
    <property type="molecule type" value="Genomic_DNA"/>
</dbReference>
<sequence>MPDPFATLPTEISFHTLSFLNFSSIARASAVSKLWNQIAYSPDVWSALCLDPEGDMLKFTPGVPVSAEELETLSNHYSNELLRRRSETDPCARSPYPSHHIILTHTALPSIHHSLAYQVRRPAVAPRRSEHTHNLPDPPPLWPSGEHNGRRILPGHSANPIRKPAHKILEQHGEYVRRGWKSGLARVALLQNDRHVHRDLAVRVCQALHN</sequence>
<dbReference type="InterPro" id="IPR036047">
    <property type="entry name" value="F-box-like_dom_sf"/>
</dbReference>
<gene>
    <name evidence="3" type="ORF">BC936DRAFT_144879</name>
</gene>
<dbReference type="PROSITE" id="PS50181">
    <property type="entry name" value="FBOX"/>
    <property type="match status" value="1"/>
</dbReference>
<organism evidence="3 4">
    <name type="scientific">Jimgerdemannia flammicorona</name>
    <dbReference type="NCBI Taxonomy" id="994334"/>
    <lineage>
        <taxon>Eukaryota</taxon>
        <taxon>Fungi</taxon>
        <taxon>Fungi incertae sedis</taxon>
        <taxon>Mucoromycota</taxon>
        <taxon>Mucoromycotina</taxon>
        <taxon>Endogonomycetes</taxon>
        <taxon>Endogonales</taxon>
        <taxon>Endogonaceae</taxon>
        <taxon>Jimgerdemannia</taxon>
    </lineage>
</organism>
<keyword evidence="4" id="KW-1185">Reference proteome</keyword>
<reference evidence="3 4" key="1">
    <citation type="journal article" date="2018" name="New Phytol.">
        <title>Phylogenomics of Endogonaceae and evolution of mycorrhizas within Mucoromycota.</title>
        <authorList>
            <person name="Chang Y."/>
            <person name="Desiro A."/>
            <person name="Na H."/>
            <person name="Sandor L."/>
            <person name="Lipzen A."/>
            <person name="Clum A."/>
            <person name="Barry K."/>
            <person name="Grigoriev I.V."/>
            <person name="Martin F.M."/>
            <person name="Stajich J.E."/>
            <person name="Smith M.E."/>
            <person name="Bonito G."/>
            <person name="Spatafora J.W."/>
        </authorList>
    </citation>
    <scope>NUCLEOTIDE SEQUENCE [LARGE SCALE GENOMIC DNA]</scope>
    <source>
        <strain evidence="3 4">GMNB39</strain>
    </source>
</reference>
<dbReference type="InterPro" id="IPR001810">
    <property type="entry name" value="F-box_dom"/>
</dbReference>
<dbReference type="SUPFAM" id="SSF81383">
    <property type="entry name" value="F-box domain"/>
    <property type="match status" value="1"/>
</dbReference>